<sequence length="155" mass="16379">MKILATILALIAAPLLASADEMPTTLSSHLEDLRALCADFENGTLAVSDDAISRPDLNGDGTPDWVLDEGRLSCSSMASMSCGTGGCGLTLVVDNVLTDRLSKGWKLVSFDPLTVLLIQVHGANCGGTNLNRCVEALVWDAELKRFLTIAPPPPQ</sequence>
<evidence type="ECO:0000313" key="3">
    <source>
        <dbReference type="Proteomes" id="UP000294562"/>
    </source>
</evidence>
<feature type="chain" id="PRO_5020286418" evidence="1">
    <location>
        <begin position="20"/>
        <end position="155"/>
    </location>
</feature>
<proteinExistence type="predicted"/>
<keyword evidence="1" id="KW-0732">Signal</keyword>
<evidence type="ECO:0000313" key="2">
    <source>
        <dbReference type="EMBL" id="TDL91461.1"/>
    </source>
</evidence>
<gene>
    <name evidence="2" type="ORF">E2L05_00715</name>
</gene>
<organism evidence="2 3">
    <name type="scientific">Meridianimarinicoccus aquatilis</name>
    <dbReference type="NCBI Taxonomy" id="2552766"/>
    <lineage>
        <taxon>Bacteria</taxon>
        <taxon>Pseudomonadati</taxon>
        <taxon>Pseudomonadota</taxon>
        <taxon>Alphaproteobacteria</taxon>
        <taxon>Rhodobacterales</taxon>
        <taxon>Paracoccaceae</taxon>
        <taxon>Meridianimarinicoccus</taxon>
    </lineage>
</organism>
<dbReference type="OrthoDB" id="6088067at2"/>
<accession>A0A4R6B5T5</accession>
<protein>
    <submittedName>
        <fullName evidence="2">Uncharacterized protein</fullName>
    </submittedName>
</protein>
<dbReference type="AlphaFoldDB" id="A0A4R6B5T5"/>
<evidence type="ECO:0000256" key="1">
    <source>
        <dbReference type="SAM" id="SignalP"/>
    </source>
</evidence>
<name>A0A4R6B5T5_9RHOB</name>
<keyword evidence="3" id="KW-1185">Reference proteome</keyword>
<dbReference type="Proteomes" id="UP000294562">
    <property type="component" value="Unassembled WGS sequence"/>
</dbReference>
<dbReference type="EMBL" id="SMZO01000001">
    <property type="protein sequence ID" value="TDL91461.1"/>
    <property type="molecule type" value="Genomic_DNA"/>
</dbReference>
<reference evidence="2 3" key="1">
    <citation type="submission" date="2019-03" db="EMBL/GenBank/DDBJ databases">
        <title>Rhodobacteraceae bacterium SM1902, a new member of the family Rhodobacteraceae isolated from Yantai.</title>
        <authorList>
            <person name="Sun Y."/>
        </authorList>
    </citation>
    <scope>NUCLEOTIDE SEQUENCE [LARGE SCALE GENOMIC DNA]</scope>
    <source>
        <strain evidence="2 3">SM1902</strain>
    </source>
</reference>
<dbReference type="RefSeq" id="WP_133340965.1">
    <property type="nucleotide sequence ID" value="NZ_SMZO01000001.1"/>
</dbReference>
<comment type="caution">
    <text evidence="2">The sequence shown here is derived from an EMBL/GenBank/DDBJ whole genome shotgun (WGS) entry which is preliminary data.</text>
</comment>
<feature type="signal peptide" evidence="1">
    <location>
        <begin position="1"/>
        <end position="19"/>
    </location>
</feature>